<organism evidence="2 3">
    <name type="scientific">Nocardia amamiensis</name>
    <dbReference type="NCBI Taxonomy" id="404578"/>
    <lineage>
        <taxon>Bacteria</taxon>
        <taxon>Bacillati</taxon>
        <taxon>Actinomycetota</taxon>
        <taxon>Actinomycetes</taxon>
        <taxon>Mycobacteriales</taxon>
        <taxon>Nocardiaceae</taxon>
        <taxon>Nocardia</taxon>
    </lineage>
</organism>
<proteinExistence type="predicted"/>
<sequence>MSRKNRDARAWSSVLDTPFRDELDLIDRYSVDSAQVTPLGPTGWIIRGLLANGLAVGAATDRIDEFGLWLDFYDLDGRLIAHSDDGELEQRLRTASALTPETVALLRHGVRPAGLPEGIRVMPHTVFEDADGDRLEVTDLGDGRERLTIAPDADAVRFAGSFQSVDVPATNCSRCSRCWRSSPPDSRATSALALSSRPAPMPNRTRRADRPRTSLLAHSRRSFP</sequence>
<dbReference type="RefSeq" id="WP_195133873.1">
    <property type="nucleotide sequence ID" value="NZ_JADLQX010000052.1"/>
</dbReference>
<reference evidence="2 3" key="1">
    <citation type="submission" date="2020-10" db="EMBL/GenBank/DDBJ databases">
        <title>Identification of Nocardia species via Next-generation sequencing and recognition of intraspecies genetic diversity.</title>
        <authorList>
            <person name="Li P."/>
            <person name="Li P."/>
            <person name="Lu B."/>
        </authorList>
    </citation>
    <scope>NUCLEOTIDE SEQUENCE [LARGE SCALE GENOMIC DNA]</scope>
    <source>
        <strain evidence="2 3">BJ06-0157</strain>
    </source>
</reference>
<comment type="caution">
    <text evidence="2">The sequence shown here is derived from an EMBL/GenBank/DDBJ whole genome shotgun (WGS) entry which is preliminary data.</text>
</comment>
<dbReference type="EMBL" id="JADLQX010000052">
    <property type="protein sequence ID" value="MBF6302690.1"/>
    <property type="molecule type" value="Genomic_DNA"/>
</dbReference>
<feature type="compositionally biased region" description="Low complexity" evidence="1">
    <location>
        <begin position="176"/>
        <end position="198"/>
    </location>
</feature>
<feature type="region of interest" description="Disordered" evidence="1">
    <location>
        <begin position="176"/>
        <end position="224"/>
    </location>
</feature>
<protein>
    <submittedName>
        <fullName evidence="2">Uncharacterized protein</fullName>
    </submittedName>
</protein>
<evidence type="ECO:0000313" key="3">
    <source>
        <dbReference type="Proteomes" id="UP000702209"/>
    </source>
</evidence>
<evidence type="ECO:0000256" key="1">
    <source>
        <dbReference type="SAM" id="MobiDB-lite"/>
    </source>
</evidence>
<evidence type="ECO:0000313" key="2">
    <source>
        <dbReference type="EMBL" id="MBF6302690.1"/>
    </source>
</evidence>
<name>A0ABS0D2R7_9NOCA</name>
<accession>A0ABS0D2R7</accession>
<gene>
    <name evidence="2" type="ORF">IU459_34935</name>
</gene>
<dbReference type="Proteomes" id="UP000702209">
    <property type="component" value="Unassembled WGS sequence"/>
</dbReference>
<keyword evidence="3" id="KW-1185">Reference proteome</keyword>